<comment type="catalytic activity">
    <reaction evidence="14">
        <text>[(1-&gt;4)-beta-D-glucosyl]n+m + reduced acceptor + O2 = 4-dehydro-beta-D-glucosyl-[(1-&gt;4)-beta-D-glucosyl]n-1 + [(1-&gt;4)-beta-D-glucosyl]m + acceptor + H2O.</text>
        <dbReference type="EC" id="1.14.99.56"/>
    </reaction>
</comment>
<comment type="caution">
    <text evidence="19">The sequence shown here is derived from an EMBL/GenBank/DDBJ whole genome shotgun (WGS) entry which is preliminary data.</text>
</comment>
<evidence type="ECO:0000256" key="9">
    <source>
        <dbReference type="ARBA" id="ARBA00023033"/>
    </source>
</evidence>
<proteinExistence type="inferred from homology"/>
<evidence type="ECO:0000256" key="3">
    <source>
        <dbReference type="ARBA" id="ARBA00022525"/>
    </source>
</evidence>
<keyword evidence="12" id="KW-0624">Polysaccharide degradation</keyword>
<keyword evidence="6" id="KW-0136">Cellulose degradation</keyword>
<comment type="cofactor">
    <cofactor evidence="1">
        <name>Cu(2+)</name>
        <dbReference type="ChEBI" id="CHEBI:29036"/>
    </cofactor>
</comment>
<dbReference type="InterPro" id="IPR049892">
    <property type="entry name" value="AA9"/>
</dbReference>
<keyword evidence="5 17" id="KW-0732">Signal</keyword>
<feature type="region of interest" description="Disordered" evidence="16">
    <location>
        <begin position="292"/>
        <end position="407"/>
    </location>
</feature>
<dbReference type="GO" id="GO:0004497">
    <property type="term" value="F:monooxygenase activity"/>
    <property type="evidence" value="ECO:0007669"/>
    <property type="project" value="UniProtKB-KW"/>
</dbReference>
<dbReference type="PANTHER" id="PTHR33353:SF10">
    <property type="entry name" value="ENDO-BETA-1,4-GLUCANASE D"/>
    <property type="match status" value="1"/>
</dbReference>
<keyword evidence="8" id="KW-0186">Copper</keyword>
<keyword evidence="10" id="KW-1015">Disulfide bond</keyword>
<evidence type="ECO:0000256" key="15">
    <source>
        <dbReference type="ARBA" id="ARBA00047174"/>
    </source>
</evidence>
<evidence type="ECO:0000256" key="16">
    <source>
        <dbReference type="SAM" id="MobiDB-lite"/>
    </source>
</evidence>
<gene>
    <name evidence="19" type="ORF">FFLO_02954</name>
</gene>
<evidence type="ECO:0000313" key="19">
    <source>
        <dbReference type="EMBL" id="KAG7553599.1"/>
    </source>
</evidence>
<evidence type="ECO:0000259" key="18">
    <source>
        <dbReference type="Pfam" id="PF03443"/>
    </source>
</evidence>
<sequence length="407" mass="43904">MLGQTTTLSLVLSVLAAAPALINAHGQVDWIGCNGQQYDAWDLDDHYKAAYKKQDPQYGEQPAQKFSRKTDRLDLGPTDIFGKSFATGGYQDPLDYDDISPVGVIPAKAGDEITIQWDHHWPQGHPGPIGEWMAKCPGDSCSKVDATTLDWFCIAQHNFDKDANDWPTEIMTRNGRQWKFFLPNDLPGGAYIVRHELTALHNNTGPVEGTSASPQHYPIAFEIMLESSGSNLPTQTGKFPGMYSYDDYEWHHDIYHDGYNKKLVEWEFPGIAVYPGGYTTGVVNGRSVNSGASVGSPAPAGANPQPAAEQAPSSSAAPAEQAPSSTAAAPAESSAAVEPGYQNGVALPTESTPTESAPAESAPASTSAAAAQKTCRVRTTQAQQKRKRAVQQARHQRRSRSGLGKKH</sequence>
<dbReference type="GO" id="GO:0005576">
    <property type="term" value="C:extracellular region"/>
    <property type="evidence" value="ECO:0007669"/>
    <property type="project" value="UniProtKB-SubCell"/>
</dbReference>
<evidence type="ECO:0000256" key="4">
    <source>
        <dbReference type="ARBA" id="ARBA00022723"/>
    </source>
</evidence>
<evidence type="ECO:0000256" key="7">
    <source>
        <dbReference type="ARBA" id="ARBA00023002"/>
    </source>
</evidence>
<comment type="subcellular location">
    <subcellularLocation>
        <location evidence="2">Secreted</location>
    </subcellularLocation>
</comment>
<keyword evidence="20" id="KW-1185">Reference proteome</keyword>
<dbReference type="InterPro" id="IPR005103">
    <property type="entry name" value="AA9_LPMO"/>
</dbReference>
<reference evidence="19" key="1">
    <citation type="submission" date="2020-04" db="EMBL/GenBank/DDBJ databases">
        <title>Analysis of mating type loci in Filobasidium floriforme.</title>
        <authorList>
            <person name="Nowrousian M."/>
        </authorList>
    </citation>
    <scope>NUCLEOTIDE SEQUENCE</scope>
    <source>
        <strain evidence="19">CBS 6242</strain>
    </source>
</reference>
<evidence type="ECO:0000313" key="20">
    <source>
        <dbReference type="Proteomes" id="UP000812966"/>
    </source>
</evidence>
<accession>A0A8K0JN19</accession>
<name>A0A8K0JN19_9TREE</name>
<evidence type="ECO:0000256" key="8">
    <source>
        <dbReference type="ARBA" id="ARBA00023008"/>
    </source>
</evidence>
<dbReference type="EC" id="1.14.99.56" evidence="15"/>
<keyword evidence="3" id="KW-0964">Secreted</keyword>
<evidence type="ECO:0000256" key="12">
    <source>
        <dbReference type="ARBA" id="ARBA00023326"/>
    </source>
</evidence>
<evidence type="ECO:0000256" key="17">
    <source>
        <dbReference type="SAM" id="SignalP"/>
    </source>
</evidence>
<dbReference type="PANTHER" id="PTHR33353">
    <property type="entry name" value="PUTATIVE (AFU_ORTHOLOGUE AFUA_1G12560)-RELATED"/>
    <property type="match status" value="1"/>
</dbReference>
<keyword evidence="9" id="KW-0503">Monooxygenase</keyword>
<comment type="similarity">
    <text evidence="13">Belongs to the polysaccharide monooxygenase AA9 family.</text>
</comment>
<keyword evidence="11" id="KW-0119">Carbohydrate metabolism</keyword>
<evidence type="ECO:0000256" key="5">
    <source>
        <dbReference type="ARBA" id="ARBA00022729"/>
    </source>
</evidence>
<dbReference type="GO" id="GO:0030245">
    <property type="term" value="P:cellulose catabolic process"/>
    <property type="evidence" value="ECO:0007669"/>
    <property type="project" value="UniProtKB-KW"/>
</dbReference>
<evidence type="ECO:0000256" key="6">
    <source>
        <dbReference type="ARBA" id="ARBA00023001"/>
    </source>
</evidence>
<organism evidence="19 20">
    <name type="scientific">Filobasidium floriforme</name>
    <dbReference type="NCBI Taxonomy" id="5210"/>
    <lineage>
        <taxon>Eukaryota</taxon>
        <taxon>Fungi</taxon>
        <taxon>Dikarya</taxon>
        <taxon>Basidiomycota</taxon>
        <taxon>Agaricomycotina</taxon>
        <taxon>Tremellomycetes</taxon>
        <taxon>Filobasidiales</taxon>
        <taxon>Filobasidiaceae</taxon>
        <taxon>Filobasidium</taxon>
    </lineage>
</organism>
<keyword evidence="7" id="KW-0560">Oxidoreductase</keyword>
<protein>
    <recommendedName>
        <fullName evidence="15">lytic cellulose monooxygenase (C4-dehydrogenating)</fullName>
        <ecNumber evidence="15">1.14.99.56</ecNumber>
    </recommendedName>
</protein>
<dbReference type="Proteomes" id="UP000812966">
    <property type="component" value="Unassembled WGS sequence"/>
</dbReference>
<dbReference type="Gene3D" id="2.70.50.70">
    <property type="match status" value="1"/>
</dbReference>
<dbReference type="Pfam" id="PF03443">
    <property type="entry name" value="AA9"/>
    <property type="match status" value="1"/>
</dbReference>
<feature type="compositionally biased region" description="Low complexity" evidence="16">
    <location>
        <begin position="292"/>
        <end position="336"/>
    </location>
</feature>
<feature type="signal peptide" evidence="17">
    <location>
        <begin position="1"/>
        <end position="24"/>
    </location>
</feature>
<feature type="chain" id="PRO_5035472414" description="lytic cellulose monooxygenase (C4-dehydrogenating)" evidence="17">
    <location>
        <begin position="25"/>
        <end position="407"/>
    </location>
</feature>
<evidence type="ECO:0000256" key="1">
    <source>
        <dbReference type="ARBA" id="ARBA00001973"/>
    </source>
</evidence>
<feature type="domain" description="Auxiliary Activity family 9 catalytic" evidence="18">
    <location>
        <begin position="25"/>
        <end position="257"/>
    </location>
</feature>
<dbReference type="GO" id="GO:0046872">
    <property type="term" value="F:metal ion binding"/>
    <property type="evidence" value="ECO:0007669"/>
    <property type="project" value="UniProtKB-KW"/>
</dbReference>
<evidence type="ECO:0000256" key="13">
    <source>
        <dbReference type="ARBA" id="ARBA00044502"/>
    </source>
</evidence>
<evidence type="ECO:0000256" key="14">
    <source>
        <dbReference type="ARBA" id="ARBA00045077"/>
    </source>
</evidence>
<evidence type="ECO:0000256" key="11">
    <source>
        <dbReference type="ARBA" id="ARBA00023277"/>
    </source>
</evidence>
<evidence type="ECO:0000256" key="10">
    <source>
        <dbReference type="ARBA" id="ARBA00023157"/>
    </source>
</evidence>
<dbReference type="EMBL" id="JABELV010000051">
    <property type="protein sequence ID" value="KAG7553599.1"/>
    <property type="molecule type" value="Genomic_DNA"/>
</dbReference>
<keyword evidence="4" id="KW-0479">Metal-binding</keyword>
<dbReference type="AlphaFoldDB" id="A0A8K0JN19"/>
<evidence type="ECO:0000256" key="2">
    <source>
        <dbReference type="ARBA" id="ARBA00004613"/>
    </source>
</evidence>
<feature type="compositionally biased region" description="Basic residues" evidence="16">
    <location>
        <begin position="384"/>
        <end position="407"/>
    </location>
</feature>
<feature type="compositionally biased region" description="Low complexity" evidence="16">
    <location>
        <begin position="348"/>
        <end position="371"/>
    </location>
</feature>